<comment type="caution">
    <text evidence="1">The sequence shown here is derived from an EMBL/GenBank/DDBJ whole genome shotgun (WGS) entry which is preliminary data.</text>
</comment>
<dbReference type="RefSeq" id="WP_009629593.1">
    <property type="nucleotide sequence ID" value="NZ_VBTY01000344.1"/>
</dbReference>
<dbReference type="Proteomes" id="UP001152872">
    <property type="component" value="Unassembled WGS sequence"/>
</dbReference>
<proteinExistence type="predicted"/>
<dbReference type="AlphaFoldDB" id="A0A9X4RNJ9"/>
<protein>
    <submittedName>
        <fullName evidence="1">Uncharacterized protein</fullName>
    </submittedName>
</protein>
<organism evidence="1 2">
    <name type="scientific">Pseudanabaena catenata USMAC16</name>
    <dbReference type="NCBI Taxonomy" id="1855837"/>
    <lineage>
        <taxon>Bacteria</taxon>
        <taxon>Bacillati</taxon>
        <taxon>Cyanobacteriota</taxon>
        <taxon>Cyanophyceae</taxon>
        <taxon>Pseudanabaenales</taxon>
        <taxon>Pseudanabaenaceae</taxon>
        <taxon>Pseudanabaena</taxon>
    </lineage>
</organism>
<evidence type="ECO:0000313" key="2">
    <source>
        <dbReference type="Proteomes" id="UP001152872"/>
    </source>
</evidence>
<evidence type="ECO:0000313" key="1">
    <source>
        <dbReference type="EMBL" id="MDG3497369.1"/>
    </source>
</evidence>
<dbReference type="EMBL" id="VBTY01000344">
    <property type="protein sequence ID" value="MDG3497369.1"/>
    <property type="molecule type" value="Genomic_DNA"/>
</dbReference>
<accession>A0A9X4RNJ9</accession>
<keyword evidence="2" id="KW-1185">Reference proteome</keyword>
<gene>
    <name evidence="1" type="ORF">FEV09_22835</name>
</gene>
<sequence length="173" mass="20477">MRCSHIRDDISQELEVLKNKYYPNLVKAQNNLDVIFSRHNKDLELLQKLIKKIIRKYTKISRKASPDDIKAFIKDVDEALHKNKININPSHLKILNEIKNLAIWLLPIKEDVKSSDVRVLIPYKGNKKNKFHFHRLCDDFPNSNEREIKYFLSWEDAKVNGYEPCEKCTKLDT</sequence>
<name>A0A9X4RNJ9_9CYAN</name>
<reference evidence="1" key="1">
    <citation type="submission" date="2019-05" db="EMBL/GenBank/DDBJ databases">
        <title>Whole genome sequencing of Pseudanabaena catenata USMAC16.</title>
        <authorList>
            <person name="Khan Z."/>
            <person name="Omar W.M."/>
            <person name="Convey P."/>
            <person name="Merican F."/>
            <person name="Najimudin N."/>
        </authorList>
    </citation>
    <scope>NUCLEOTIDE SEQUENCE</scope>
    <source>
        <strain evidence="1">USMAC16</strain>
    </source>
</reference>